<protein>
    <submittedName>
        <fullName evidence="3">Uncharacterized protein</fullName>
    </submittedName>
</protein>
<evidence type="ECO:0000313" key="3">
    <source>
        <dbReference type="EMBL" id="WPH04896.1"/>
    </source>
</evidence>
<feature type="region of interest" description="Disordered" evidence="2">
    <location>
        <begin position="517"/>
        <end position="538"/>
    </location>
</feature>
<feature type="compositionally biased region" description="Low complexity" evidence="2">
    <location>
        <begin position="421"/>
        <end position="441"/>
    </location>
</feature>
<gene>
    <name evidence="3" type="ORF">R9X50_00779300</name>
</gene>
<dbReference type="GO" id="GO:0000011">
    <property type="term" value="P:vacuole inheritance"/>
    <property type="evidence" value="ECO:0007669"/>
    <property type="project" value="InterPro"/>
</dbReference>
<dbReference type="InterPro" id="IPR035293">
    <property type="entry name" value="Vac17"/>
</dbReference>
<feature type="compositionally biased region" description="Polar residues" evidence="2">
    <location>
        <begin position="701"/>
        <end position="714"/>
    </location>
</feature>
<feature type="compositionally biased region" description="Low complexity" evidence="2">
    <location>
        <begin position="670"/>
        <end position="687"/>
    </location>
</feature>
<organism evidence="3 4">
    <name type="scientific">Acrodontium crateriforme</name>
    <dbReference type="NCBI Taxonomy" id="150365"/>
    <lineage>
        <taxon>Eukaryota</taxon>
        <taxon>Fungi</taxon>
        <taxon>Dikarya</taxon>
        <taxon>Ascomycota</taxon>
        <taxon>Pezizomycotina</taxon>
        <taxon>Dothideomycetes</taxon>
        <taxon>Dothideomycetidae</taxon>
        <taxon>Mycosphaerellales</taxon>
        <taxon>Teratosphaeriaceae</taxon>
        <taxon>Acrodontium</taxon>
    </lineage>
</organism>
<feature type="region of interest" description="Disordered" evidence="2">
    <location>
        <begin position="396"/>
        <end position="465"/>
    </location>
</feature>
<dbReference type="GO" id="GO:0043495">
    <property type="term" value="F:protein-membrane adaptor activity"/>
    <property type="evidence" value="ECO:0007669"/>
    <property type="project" value="InterPro"/>
</dbReference>
<dbReference type="Proteomes" id="UP001303373">
    <property type="component" value="Chromosome 14"/>
</dbReference>
<sequence length="762" mass="83548">MDSALELLLSSSQHCESDTAANIPRPRSACCCGNPDCAYLKHHQSALDGLQRDVRTAGRLGQALLARHETYVTESENERQAMALQIEMLEQDKQILERRNTSLIEENRSFLNQLEAVNNEIAESDSHVTNLQSTLLSAQEELRRLSHLAIRTERLEQQLADYEREHVIWQSSLEAKEESERSAVRRQQNAERALSTLQEQIERIEFEAKEERERHLEVVARMERRHAVENELNSAAGRLKGAAAARASVTDGGRANVVSHFVKDILQDNANLQMGIVELREMLQTSNDEVETLRVKLIEHQTPEQEMTPIPNRTSKDLMTELQRAASQELHVHHHYHAPTTTTPKAPVARRPRKKRYGTLASGHFSSSSGYNTPRSSMSFGTPSAAATILQQTAVSIPQSSPANRRWSTQSGQNSYDISGPSSPRSATNRSSSLFDRSFSDIGLDTSRPTTPDTEDPGSPVFAPCHSKRASFGSFRTYSAPVVQRGGVSPAATGNSLDAIMDASVEELPPIDHQCQSATQEAIPEENDNDWDNGSSPDLDHRSVITSPTSEELVDTSNSQYQPKLRRAASHESLFSISGMDIHTLKPKPSQLLRPYASRVFTPQAVVSDAQALGSRPAAMSRPLDSSRDLLSGMAIDHRQQIYKPSFGKKVGGWMFGKWGASPTPTAADSRPSTPPETTAATGTPSSQSAKAATSLKAPSVLSTSSDASNSDPNATPRALKVRSPGINQPGPIFGFSPEVKRRTPPVMKVLDQEALRGALES</sequence>
<feature type="compositionally biased region" description="Polar residues" evidence="2">
    <location>
        <begin position="364"/>
        <end position="381"/>
    </location>
</feature>
<feature type="coiled-coil region" evidence="1">
    <location>
        <begin position="72"/>
        <end position="214"/>
    </location>
</feature>
<evidence type="ECO:0000313" key="4">
    <source>
        <dbReference type="Proteomes" id="UP001303373"/>
    </source>
</evidence>
<proteinExistence type="predicted"/>
<dbReference type="Pfam" id="PF17321">
    <property type="entry name" value="Vac17"/>
    <property type="match status" value="1"/>
</dbReference>
<dbReference type="AlphaFoldDB" id="A0AAQ3R812"/>
<feature type="region of interest" description="Disordered" evidence="2">
    <location>
        <begin position="662"/>
        <end position="745"/>
    </location>
</feature>
<feature type="compositionally biased region" description="Polar residues" evidence="2">
    <location>
        <begin position="396"/>
        <end position="417"/>
    </location>
</feature>
<name>A0AAQ3R812_9PEZI</name>
<keyword evidence="1" id="KW-0175">Coiled coil</keyword>
<evidence type="ECO:0000256" key="1">
    <source>
        <dbReference type="SAM" id="Coils"/>
    </source>
</evidence>
<evidence type="ECO:0000256" key="2">
    <source>
        <dbReference type="SAM" id="MobiDB-lite"/>
    </source>
</evidence>
<dbReference type="EMBL" id="CP138593">
    <property type="protein sequence ID" value="WPH04896.1"/>
    <property type="molecule type" value="Genomic_DNA"/>
</dbReference>
<feature type="region of interest" description="Disordered" evidence="2">
    <location>
        <begin position="357"/>
        <end position="381"/>
    </location>
</feature>
<accession>A0AAQ3R812</accession>
<reference evidence="3 4" key="1">
    <citation type="submission" date="2023-11" db="EMBL/GenBank/DDBJ databases">
        <title>An acidophilic fungus is an integral part of prey digestion in a carnivorous sundew plant.</title>
        <authorList>
            <person name="Tsai I.J."/>
        </authorList>
    </citation>
    <scope>NUCLEOTIDE SEQUENCE [LARGE SCALE GENOMIC DNA]</scope>
    <source>
        <strain evidence="3">169a</strain>
    </source>
</reference>
<keyword evidence="4" id="KW-1185">Reference proteome</keyword>